<keyword evidence="3" id="KW-1185">Reference proteome</keyword>
<evidence type="ECO:0000313" key="2">
    <source>
        <dbReference type="EMBL" id="NJP97556.1"/>
    </source>
</evidence>
<evidence type="ECO:0000313" key="3">
    <source>
        <dbReference type="Proteomes" id="UP000696294"/>
    </source>
</evidence>
<dbReference type="EMBL" id="JAATEP010000068">
    <property type="protein sequence ID" value="NJP97556.1"/>
    <property type="molecule type" value="Genomic_DNA"/>
</dbReference>
<accession>A0ABX1BIJ5</accession>
<gene>
    <name evidence="2" type="ORF">HCN51_50435</name>
</gene>
<comment type="caution">
    <text evidence="2">The sequence shown here is derived from an EMBL/GenBank/DDBJ whole genome shotgun (WGS) entry which is preliminary data.</text>
</comment>
<proteinExistence type="predicted"/>
<sequence length="447" mass="47869">MIGSTGRATARGLRPRRLPAMARRLGPRRLPAAAVAVLAAGLLQAGGASAWAAGPPSPDPGVGVEEEGAEPSGEDCDAGTDAAGDSALAVTAITADRVARHPARKYAGFARDDRVSIPRQDEANTRQRYLDVEYALPAGVELTCVRVDLLDTTPRSGRTVLQTVTEAAPTADGGEGVRSVGRDRLKVRVTFDEQHPSKLRAKPAQVTRVGYRVSLIGEDQDGTVVAARKDSADFFPLWRLPAGLDRYGPRDDKTGGDDWCSSFTHGWLSSATGRALLPRVNDISGEHARNLGHQTHLTGDDIDAFHPYRFSGVDAGAAGSGGRNYARLVAATRAAMDGDADGLGQVKEWAETTRTRLAQLIDDGNVVRMYYAAGSAVKGDARFTAGWASALLRTGVYAYTDAKKEARELDLGIGEWSRIGNKVITARDFRPDHNDHLHVTLSETRRR</sequence>
<dbReference type="RefSeq" id="WP_168019843.1">
    <property type="nucleotide sequence ID" value="NZ_JAATEP010000068.1"/>
</dbReference>
<protein>
    <submittedName>
        <fullName evidence="2">Uncharacterized protein</fullName>
    </submittedName>
</protein>
<feature type="compositionally biased region" description="Acidic residues" evidence="1">
    <location>
        <begin position="64"/>
        <end position="77"/>
    </location>
</feature>
<organism evidence="2 3">
    <name type="scientific">Nonomuraea composti</name>
    <dbReference type="NCBI Taxonomy" id="2720023"/>
    <lineage>
        <taxon>Bacteria</taxon>
        <taxon>Bacillati</taxon>
        <taxon>Actinomycetota</taxon>
        <taxon>Actinomycetes</taxon>
        <taxon>Streptosporangiales</taxon>
        <taxon>Streptosporangiaceae</taxon>
        <taxon>Nonomuraea</taxon>
    </lineage>
</organism>
<name>A0ABX1BIJ5_9ACTN</name>
<dbReference type="Proteomes" id="UP000696294">
    <property type="component" value="Unassembled WGS sequence"/>
</dbReference>
<feature type="region of interest" description="Disordered" evidence="1">
    <location>
        <begin position="48"/>
        <end position="77"/>
    </location>
</feature>
<evidence type="ECO:0000256" key="1">
    <source>
        <dbReference type="SAM" id="MobiDB-lite"/>
    </source>
</evidence>
<reference evidence="2 3" key="1">
    <citation type="submission" date="2020-03" db="EMBL/GenBank/DDBJ databases">
        <title>WGS of actinomycetes isolated from Thailand.</title>
        <authorList>
            <person name="Thawai C."/>
        </authorList>
    </citation>
    <scope>NUCLEOTIDE SEQUENCE [LARGE SCALE GENOMIC DNA]</scope>
    <source>
        <strain evidence="2 3">FMUSA5-5</strain>
    </source>
</reference>